<dbReference type="Pfam" id="PF05699">
    <property type="entry name" value="Dimer_Tnp_hAT"/>
    <property type="match status" value="1"/>
</dbReference>
<protein>
    <recommendedName>
        <fullName evidence="1">TTF-type domain-containing protein</fullName>
    </recommendedName>
</protein>
<dbReference type="InterPro" id="IPR008906">
    <property type="entry name" value="HATC_C_dom"/>
</dbReference>
<sequence>MESKKLFNIFNNKNKSTTTSTSSTVSTKINVDQNISVSIINATNTNIVNGDDESNTNNTTSGYLDLGDLNSGPMRPILKVYPKTKFGQQNRSFSSTYYKKFSWIEYSIKNDAIFCYACRLFSNDSGHVEQTFISIGFNNWKKLSGCRDSKVNCTKLELHNSCIHHLTAMSKWSCHNSMKKNGSVHNKIVSASMQQIKENRTYMMQLIEITLFLRNFKETCIMVAKFDEIFANHFHSKTNYTSWSVQNTIIDVCAKKMNDFICNEIKECGVFSVMVDEARSFNEEQLSFCIRYTKNLDVVERFLTFLNVSEKQDADSLSTIMFNYLDASNIAQIPIVAQSYDGASVMSGRFNGVQQKVKLRHPCAIYTHCMAHRVNLIVINMCKIVKETRYVLNCLESIYIHFSMPTNNFKFKEIQKQLGLKKISITAISDTRWNCRVKNCTSVKHNFKAIIEALKEKIENSNDRDVSQALRILSIMNTVSFIFHLIVLEDILQVNNILSTQLQQKTATLGKAGLVIEGVIKTFEEKRSDKCFFEVWSTVEMFAETHGIETPIKDCTAKRLKREPNHLKDFHLSSTTSTELTNENEKHWRIIYFKLIDTIVTNIKKRFSTESLKMATAVDNFMKLNYDDSTFFIENYKELFNIDLNALKSEMMVIKNCVLRSSIESQIDFDKIKEMVQSEIYPNLYTLLKVALSIPVSSATCERSFSTMRRIKNWLRTSMDQERFSSLAIINIEREVSNQLKAEDILIEYAKTNKRLQL</sequence>
<proteinExistence type="predicted"/>
<organism evidence="2 3">
    <name type="scientific">Macrosiphum euphorbiae</name>
    <name type="common">potato aphid</name>
    <dbReference type="NCBI Taxonomy" id="13131"/>
    <lineage>
        <taxon>Eukaryota</taxon>
        <taxon>Metazoa</taxon>
        <taxon>Ecdysozoa</taxon>
        <taxon>Arthropoda</taxon>
        <taxon>Hexapoda</taxon>
        <taxon>Insecta</taxon>
        <taxon>Pterygota</taxon>
        <taxon>Neoptera</taxon>
        <taxon>Paraneoptera</taxon>
        <taxon>Hemiptera</taxon>
        <taxon>Sternorrhyncha</taxon>
        <taxon>Aphidomorpha</taxon>
        <taxon>Aphidoidea</taxon>
        <taxon>Aphididae</taxon>
        <taxon>Macrosiphini</taxon>
        <taxon>Macrosiphum</taxon>
    </lineage>
</organism>
<dbReference type="Pfam" id="PF14291">
    <property type="entry name" value="DUF4371"/>
    <property type="match status" value="1"/>
</dbReference>
<reference evidence="2 3" key="1">
    <citation type="submission" date="2023-01" db="EMBL/GenBank/DDBJ databases">
        <authorList>
            <person name="Whitehead M."/>
        </authorList>
    </citation>
    <scope>NUCLEOTIDE SEQUENCE [LARGE SCALE GENOMIC DNA]</scope>
</reference>
<dbReference type="SUPFAM" id="SSF53098">
    <property type="entry name" value="Ribonuclease H-like"/>
    <property type="match status" value="1"/>
</dbReference>
<gene>
    <name evidence="2" type="ORF">MEUPH1_LOCUS4634</name>
</gene>
<evidence type="ECO:0000259" key="1">
    <source>
        <dbReference type="SMART" id="SM00597"/>
    </source>
</evidence>
<dbReference type="InterPro" id="IPR025398">
    <property type="entry name" value="DUF4371"/>
</dbReference>
<feature type="domain" description="TTF-type" evidence="1">
    <location>
        <begin position="89"/>
        <end position="190"/>
    </location>
</feature>
<dbReference type="SMART" id="SM00597">
    <property type="entry name" value="ZnF_TTF"/>
    <property type="match status" value="1"/>
</dbReference>
<comment type="caution">
    <text evidence="2">The sequence shown here is derived from an EMBL/GenBank/DDBJ whole genome shotgun (WGS) entry which is preliminary data.</text>
</comment>
<accession>A0AAV0VYR8</accession>
<name>A0AAV0VYR8_9HEMI</name>
<dbReference type="PANTHER" id="PTHR45749">
    <property type="match status" value="1"/>
</dbReference>
<dbReference type="InterPro" id="IPR006580">
    <property type="entry name" value="Znf_TTF"/>
</dbReference>
<dbReference type="PANTHER" id="PTHR45749:SF21">
    <property type="entry name" value="DUF4371 DOMAIN-CONTAINING PROTEIN"/>
    <property type="match status" value="1"/>
</dbReference>
<dbReference type="Proteomes" id="UP001160148">
    <property type="component" value="Unassembled WGS sequence"/>
</dbReference>
<dbReference type="GO" id="GO:0046983">
    <property type="term" value="F:protein dimerization activity"/>
    <property type="evidence" value="ECO:0007669"/>
    <property type="project" value="InterPro"/>
</dbReference>
<evidence type="ECO:0000313" key="2">
    <source>
        <dbReference type="EMBL" id="CAI6347906.1"/>
    </source>
</evidence>
<dbReference type="EMBL" id="CARXXK010000001">
    <property type="protein sequence ID" value="CAI6347906.1"/>
    <property type="molecule type" value="Genomic_DNA"/>
</dbReference>
<dbReference type="InterPro" id="IPR012337">
    <property type="entry name" value="RNaseH-like_sf"/>
</dbReference>
<keyword evidence="3" id="KW-1185">Reference proteome</keyword>
<dbReference type="AlphaFoldDB" id="A0AAV0VYR8"/>
<evidence type="ECO:0000313" key="3">
    <source>
        <dbReference type="Proteomes" id="UP001160148"/>
    </source>
</evidence>